<dbReference type="InterPro" id="IPR035932">
    <property type="entry name" value="HflD-like_sf"/>
</dbReference>
<protein>
    <recommendedName>
        <fullName evidence="4">High frequency lysogenization protein HflD homolog</fullName>
    </recommendedName>
</protein>
<sequence>MNTLDEQLIALGAVFEAATLVDRIARTGQVPNASLGCMLGSLLARNPETTLEIYGGDDLNLRDGYRALVGALERDSSALQREPLRYALAMIGLERQLDKRDDMLQVIGSRLDQIQQQVEHFGITHENVVASFGGLYQDTLSTFRQRIQVQGDMRHLQQTDNAAKIRALLLSGIRSARLWRQLGGHRWQMIFSRRKLLDALYPRLRSTQDDDR</sequence>
<dbReference type="NCBIfam" id="NF001246">
    <property type="entry name" value="PRK00218.1-2"/>
    <property type="match status" value="1"/>
</dbReference>
<evidence type="ECO:0000256" key="3">
    <source>
        <dbReference type="ARBA" id="ARBA00023136"/>
    </source>
</evidence>
<dbReference type="NCBIfam" id="NF001247">
    <property type="entry name" value="PRK00218.1-3"/>
    <property type="match status" value="1"/>
</dbReference>
<reference evidence="5 6" key="1">
    <citation type="submission" date="2018-10" db="EMBL/GenBank/DDBJ databases">
        <title>Transmission dynamics of multidrug resistant bacteria on intensive care unit surfaces.</title>
        <authorList>
            <person name="D'Souza A.W."/>
            <person name="Potter R.F."/>
            <person name="Wallace M."/>
            <person name="Shupe A."/>
            <person name="Patel S."/>
            <person name="Sun S."/>
            <person name="Gul D."/>
            <person name="Kwon J.H."/>
            <person name="Andleeb S."/>
            <person name="Burnham C.-A.D."/>
            <person name="Dantas G."/>
        </authorList>
    </citation>
    <scope>NUCLEOTIDE SEQUENCE [LARGE SCALE GENOMIC DNA]</scope>
    <source>
        <strain evidence="5 6">PX_177</strain>
    </source>
</reference>
<dbReference type="Pfam" id="PF04356">
    <property type="entry name" value="DUF489"/>
    <property type="match status" value="1"/>
</dbReference>
<evidence type="ECO:0000313" key="6">
    <source>
        <dbReference type="Proteomes" id="UP000276506"/>
    </source>
</evidence>
<dbReference type="STRING" id="271420.SAMN05216535_2676"/>
<accession>A0A098FP18</accession>
<dbReference type="HAMAP" id="MF_00695">
    <property type="entry name" value="HflD_protein"/>
    <property type="match status" value="1"/>
</dbReference>
<dbReference type="EMBL" id="RHQL01000006">
    <property type="protein sequence ID" value="RRV11252.1"/>
    <property type="molecule type" value="Genomic_DNA"/>
</dbReference>
<dbReference type="GO" id="GO:0005886">
    <property type="term" value="C:plasma membrane"/>
    <property type="evidence" value="ECO:0007669"/>
    <property type="project" value="UniProtKB-SubCell"/>
</dbReference>
<evidence type="ECO:0000256" key="4">
    <source>
        <dbReference type="HAMAP-Rule" id="MF_00695"/>
    </source>
</evidence>
<dbReference type="GO" id="GO:0005737">
    <property type="term" value="C:cytoplasm"/>
    <property type="evidence" value="ECO:0007669"/>
    <property type="project" value="UniProtKB-SubCell"/>
</dbReference>
<dbReference type="Gene3D" id="1.10.3890.10">
    <property type="entry name" value="HflD-like"/>
    <property type="match status" value="1"/>
</dbReference>
<proteinExistence type="inferred from homology"/>
<comment type="subcellular location">
    <subcellularLocation>
        <location evidence="4">Cytoplasm</location>
    </subcellularLocation>
    <subcellularLocation>
        <location evidence="4">Cell membrane</location>
        <topology evidence="4">Peripheral membrane protein</topology>
        <orientation evidence="4">Cytoplasmic side</orientation>
    </subcellularLocation>
</comment>
<dbReference type="InterPro" id="IPR007451">
    <property type="entry name" value="HflD"/>
</dbReference>
<comment type="caution">
    <text evidence="5">The sequence shown here is derived from an EMBL/GenBank/DDBJ whole genome shotgun (WGS) entry which is preliminary data.</text>
</comment>
<dbReference type="OrthoDB" id="9788031at2"/>
<name>A0A098FP18_9GAMM</name>
<comment type="similarity">
    <text evidence="4">Belongs to the HflD family.</text>
</comment>
<dbReference type="Proteomes" id="UP000276506">
    <property type="component" value="Unassembled WGS sequence"/>
</dbReference>
<evidence type="ECO:0000256" key="2">
    <source>
        <dbReference type="ARBA" id="ARBA00022490"/>
    </source>
</evidence>
<dbReference type="AlphaFoldDB" id="A0A098FP18"/>
<organism evidence="5 6">
    <name type="scientific">Stutzerimonas xanthomarina</name>
    <dbReference type="NCBI Taxonomy" id="271420"/>
    <lineage>
        <taxon>Bacteria</taxon>
        <taxon>Pseudomonadati</taxon>
        <taxon>Pseudomonadota</taxon>
        <taxon>Gammaproteobacteria</taxon>
        <taxon>Pseudomonadales</taxon>
        <taxon>Pseudomonadaceae</taxon>
        <taxon>Stutzerimonas</taxon>
    </lineage>
</organism>
<keyword evidence="2 4" id="KW-0963">Cytoplasm</keyword>
<dbReference type="PANTHER" id="PTHR38100:SF1">
    <property type="entry name" value="HIGH FREQUENCY LYSOGENIZATION PROTEIN HFLD"/>
    <property type="match status" value="1"/>
</dbReference>
<gene>
    <name evidence="4 5" type="primary">hflD</name>
    <name evidence="5" type="ORF">EGJ28_13360</name>
</gene>
<dbReference type="GeneID" id="302373035"/>
<evidence type="ECO:0000313" key="5">
    <source>
        <dbReference type="EMBL" id="RRV11252.1"/>
    </source>
</evidence>
<keyword evidence="1 4" id="KW-1003">Cell membrane</keyword>
<dbReference type="PANTHER" id="PTHR38100">
    <property type="entry name" value="HIGH FREQUENCY LYSOGENIZATION PROTEIN HFLD"/>
    <property type="match status" value="1"/>
</dbReference>
<evidence type="ECO:0000256" key="1">
    <source>
        <dbReference type="ARBA" id="ARBA00022475"/>
    </source>
</evidence>
<dbReference type="SUPFAM" id="SSF101322">
    <property type="entry name" value="YcfC-like"/>
    <property type="match status" value="1"/>
</dbReference>
<keyword evidence="3 4" id="KW-0472">Membrane</keyword>
<dbReference type="RefSeq" id="WP_014820073.1">
    <property type="nucleotide sequence ID" value="NZ_RHQL01000006.1"/>
</dbReference>